<sequence>MPCCHTLRYATPIFRHSLTDAQWERLWPLLPGQERSPGPTAKDTRFFVEAVR</sequence>
<accession>A0A5D6V9W9</accession>
<comment type="caution">
    <text evidence="1">The sequence shown here is derived from an EMBL/GenBank/DDBJ whole genome shotgun (WGS) entry which is preliminary data.</text>
</comment>
<evidence type="ECO:0000313" key="2">
    <source>
        <dbReference type="Proteomes" id="UP000322791"/>
    </source>
</evidence>
<organism evidence="1 2">
    <name type="scientific">Hymenobacter lutimineralis</name>
    <dbReference type="NCBI Taxonomy" id="2606448"/>
    <lineage>
        <taxon>Bacteria</taxon>
        <taxon>Pseudomonadati</taxon>
        <taxon>Bacteroidota</taxon>
        <taxon>Cytophagia</taxon>
        <taxon>Cytophagales</taxon>
        <taxon>Hymenobacteraceae</taxon>
        <taxon>Hymenobacter</taxon>
    </lineage>
</organism>
<protein>
    <submittedName>
        <fullName evidence="1">Transposase</fullName>
    </submittedName>
</protein>
<gene>
    <name evidence="1" type="ORF">FY528_05000</name>
</gene>
<dbReference type="AlphaFoldDB" id="A0A5D6V9W9"/>
<reference evidence="1 2" key="1">
    <citation type="submission" date="2019-08" db="EMBL/GenBank/DDBJ databases">
        <authorList>
            <person name="Seo M.-J."/>
        </authorList>
    </citation>
    <scope>NUCLEOTIDE SEQUENCE [LARGE SCALE GENOMIC DNA]</scope>
    <source>
        <strain evidence="1 2">KIGAM108</strain>
    </source>
</reference>
<evidence type="ECO:0000313" key="1">
    <source>
        <dbReference type="EMBL" id="TYZ12761.1"/>
    </source>
</evidence>
<name>A0A5D6V9W9_9BACT</name>
<dbReference type="EMBL" id="VTHL01000003">
    <property type="protein sequence ID" value="TYZ12761.1"/>
    <property type="molecule type" value="Genomic_DNA"/>
</dbReference>
<keyword evidence="2" id="KW-1185">Reference proteome</keyword>
<dbReference type="Proteomes" id="UP000322791">
    <property type="component" value="Unassembled WGS sequence"/>
</dbReference>
<proteinExistence type="predicted"/>